<feature type="repeat" description="WD" evidence="3">
    <location>
        <begin position="753"/>
        <end position="794"/>
    </location>
</feature>
<keyword evidence="6" id="KW-1185">Reference proteome</keyword>
<feature type="repeat" description="WD" evidence="3">
    <location>
        <begin position="499"/>
        <end position="530"/>
    </location>
</feature>
<dbReference type="Pfam" id="PF00069">
    <property type="entry name" value="Pkinase"/>
    <property type="match status" value="1"/>
</dbReference>
<feature type="repeat" description="WD" evidence="3">
    <location>
        <begin position="669"/>
        <end position="710"/>
    </location>
</feature>
<dbReference type="InterPro" id="IPR011009">
    <property type="entry name" value="Kinase-like_dom_sf"/>
</dbReference>
<keyword evidence="2" id="KW-0677">Repeat</keyword>
<dbReference type="PROSITE" id="PS50082">
    <property type="entry name" value="WD_REPEATS_2"/>
    <property type="match status" value="8"/>
</dbReference>
<proteinExistence type="predicted"/>
<dbReference type="SUPFAM" id="SSF50998">
    <property type="entry name" value="Quinoprotein alcohol dehydrogenase-like"/>
    <property type="match status" value="2"/>
</dbReference>
<dbReference type="PRINTS" id="PR00320">
    <property type="entry name" value="GPROTEINBRPT"/>
</dbReference>
<dbReference type="InterPro" id="IPR001680">
    <property type="entry name" value="WD40_rpt"/>
</dbReference>
<evidence type="ECO:0000259" key="4">
    <source>
        <dbReference type="PROSITE" id="PS50011"/>
    </source>
</evidence>
<reference evidence="6" key="1">
    <citation type="journal article" date="2019" name="Int. J. Syst. Evol. Microbiol.">
        <title>The Global Catalogue of Microorganisms (GCM) 10K type strain sequencing project: providing services to taxonomists for standard genome sequencing and annotation.</title>
        <authorList>
            <consortium name="The Broad Institute Genomics Platform"/>
            <consortium name="The Broad Institute Genome Sequencing Center for Infectious Disease"/>
            <person name="Wu L."/>
            <person name="Ma J."/>
        </authorList>
    </citation>
    <scope>NUCLEOTIDE SEQUENCE [LARGE SCALE GENOMIC DNA]</scope>
    <source>
        <strain evidence="6">JCM 17933</strain>
    </source>
</reference>
<dbReference type="SUPFAM" id="SSF48452">
    <property type="entry name" value="TPR-like"/>
    <property type="match status" value="1"/>
</dbReference>
<feature type="repeat" description="WD" evidence="3">
    <location>
        <begin position="915"/>
        <end position="956"/>
    </location>
</feature>
<sequence>MLTWRVGEVTDGRYAVTGVHEQGGMGVVYRVRHLVWDIDLAVKSPRPDLFRSTEDQRLFVAEAETWVSLGLHPYVCNCYYVRVLDGVPRVFAEYVPGGSLHEWIRDRRLYDGAPAEALTRILDIAIQTAWGLDHAHSHGLVHRDVKPANVLLDLEDGEQGTVTAKITDFGLARARAMVSAISPDAPPGVSVPVSGGDGMTPRYASPEQAAGERVGRRTDIYSFAVSVLEMCAGEVTWMAGPAAGAALARYRAAGAAGAVAVPTALGDLLERCLRQDSADRPGSMAGVAAELIAIYQSVTGRTYPRPPAGAADLLTDELNNRAVSLLDLDRQAEADRAFAQALAADPQNARAIYNAGLARWRRGAVTDEALITEIEAIRADTGDPWEVRYALAQIHLERGDLGAARALLDALAGERPDEPEVLPALRMIRSGEIVDARSDRGWPVPWPLRPPPDDLWHVDEQEEQVALALTPDGRFIAAGGWDGQVRVWDVHSGQCMWTLKGHHRPVHAVDLTPDGRFAVSVCADESVRFWALGKSRWGGSPKGRLLYASPNPPSWDGSDGLGELALRVEHTAIQLTADGRFALYAGLDRAFQVWDVHSGQVRTLDEAAAGRLVAVSADGRRALSIGWRGRGDVQERLTRLSNLSGGRGVEGERVVRVWDLADGRCRWELTGDESAVTALCLSADGRFAATGCHGGTIRVWDLDDGRCVHVLTGGTTPGTLSLDADARLLLSGTRYSDGVQVWELDHGRCLRTFQAHPGGTTVVRLDADTRSALSAGQDRTVRRWRLPDGYRAAPMLSRPRRHVELSRLGGQVDALIGEADRAMAAERFPAALELLRQARAVEAHERAPRVMSAWWRLGRRAVRTGLRAAWSSRAWHVGETSAVDLSGDGRIAVSGGRDGTVRLWDVESGDGLRVLEGHEGAVRSVRLSADGRRLLSSSQDGEVRLWEVDTGACRQVLTVDARVFSGDALSVRFGADDRRVVVAGPDATIRMWDPPTGGPPRVVRTLYGAHIKEMDLGDDGGLAAVRMSSQVVLWDLNRGHVVHHLKGRSVLTDRAAALSADGRLALVGDFNGGIRVHDTSSGGVIRTFDGPAQGGFHTVRMTADGRFAVSGGYRSYMALWDVRSGRCLRVLDGHERGVHRVVLTPDGRFVLAGHEDGLRLWELDWELAAHEAADWDDGAAPYLDAFLRRHGPRWTDTDVDGLVRRLQDVGYGWLRADGVRAHLDRRASARQRDDRAR</sequence>
<organism evidence="5 6">
    <name type="scientific">Actinoallomurus oryzae</name>
    <dbReference type="NCBI Taxonomy" id="502180"/>
    <lineage>
        <taxon>Bacteria</taxon>
        <taxon>Bacillati</taxon>
        <taxon>Actinomycetota</taxon>
        <taxon>Actinomycetes</taxon>
        <taxon>Streptosporangiales</taxon>
        <taxon>Thermomonosporaceae</taxon>
        <taxon>Actinoallomurus</taxon>
    </lineage>
</organism>
<dbReference type="EMBL" id="BAABHF010000043">
    <property type="protein sequence ID" value="GAA4509165.1"/>
    <property type="molecule type" value="Genomic_DNA"/>
</dbReference>
<dbReference type="Gene3D" id="2.130.10.10">
    <property type="entry name" value="YVTN repeat-like/Quinoprotein amine dehydrogenase"/>
    <property type="match status" value="4"/>
</dbReference>
<dbReference type="PROSITE" id="PS50011">
    <property type="entry name" value="PROTEIN_KINASE_DOM"/>
    <property type="match status" value="1"/>
</dbReference>
<evidence type="ECO:0000256" key="2">
    <source>
        <dbReference type="ARBA" id="ARBA00022737"/>
    </source>
</evidence>
<dbReference type="Gene3D" id="1.25.40.10">
    <property type="entry name" value="Tetratricopeptide repeat domain"/>
    <property type="match status" value="1"/>
</dbReference>
<accession>A0ABP8QSI0</accession>
<dbReference type="SMART" id="SM00220">
    <property type="entry name" value="S_TKc"/>
    <property type="match status" value="1"/>
</dbReference>
<feature type="repeat" description="WD" evidence="3">
    <location>
        <begin position="873"/>
        <end position="914"/>
    </location>
</feature>
<dbReference type="SUPFAM" id="SSF50978">
    <property type="entry name" value="WD40 repeat-like"/>
    <property type="match status" value="1"/>
</dbReference>
<dbReference type="InterPro" id="IPR019775">
    <property type="entry name" value="WD40_repeat_CS"/>
</dbReference>
<dbReference type="SMART" id="SM00320">
    <property type="entry name" value="WD40"/>
    <property type="match status" value="13"/>
</dbReference>
<dbReference type="InterPro" id="IPR020472">
    <property type="entry name" value="WD40_PAC1"/>
</dbReference>
<feature type="repeat" description="WD" evidence="3">
    <location>
        <begin position="1131"/>
        <end position="1164"/>
    </location>
</feature>
<dbReference type="SUPFAM" id="SSF56112">
    <property type="entry name" value="Protein kinase-like (PK-like)"/>
    <property type="match status" value="1"/>
</dbReference>
<dbReference type="Pfam" id="PF00400">
    <property type="entry name" value="WD40"/>
    <property type="match status" value="7"/>
</dbReference>
<dbReference type="InterPro" id="IPR000719">
    <property type="entry name" value="Prot_kinase_dom"/>
</dbReference>
<dbReference type="InterPro" id="IPR011047">
    <property type="entry name" value="Quinoprotein_ADH-like_sf"/>
</dbReference>
<gene>
    <name evidence="5" type="ORF">GCM10023191_069980</name>
</gene>
<dbReference type="Gene3D" id="1.10.510.10">
    <property type="entry name" value="Transferase(Phosphotransferase) domain 1"/>
    <property type="match status" value="1"/>
</dbReference>
<dbReference type="PROSITE" id="PS50294">
    <property type="entry name" value="WD_REPEATS_REGION"/>
    <property type="match status" value="5"/>
</dbReference>
<dbReference type="PROSITE" id="PS00108">
    <property type="entry name" value="PROTEIN_KINASE_ST"/>
    <property type="match status" value="1"/>
</dbReference>
<dbReference type="Proteomes" id="UP001500503">
    <property type="component" value="Unassembled WGS sequence"/>
</dbReference>
<dbReference type="InterPro" id="IPR008271">
    <property type="entry name" value="Ser/Thr_kinase_AS"/>
</dbReference>
<evidence type="ECO:0000256" key="1">
    <source>
        <dbReference type="ARBA" id="ARBA00022574"/>
    </source>
</evidence>
<evidence type="ECO:0000313" key="5">
    <source>
        <dbReference type="EMBL" id="GAA4509165.1"/>
    </source>
</evidence>
<name>A0ABP8QSI0_9ACTN</name>
<dbReference type="CDD" id="cd00200">
    <property type="entry name" value="WD40"/>
    <property type="match status" value="2"/>
</dbReference>
<protein>
    <recommendedName>
        <fullName evidence="4">Protein kinase domain-containing protein</fullName>
    </recommendedName>
</protein>
<evidence type="ECO:0000313" key="6">
    <source>
        <dbReference type="Proteomes" id="UP001500503"/>
    </source>
</evidence>
<feature type="domain" description="Protein kinase" evidence="4">
    <location>
        <begin position="14"/>
        <end position="292"/>
    </location>
</feature>
<evidence type="ECO:0000256" key="3">
    <source>
        <dbReference type="PROSITE-ProRule" id="PRU00221"/>
    </source>
</evidence>
<comment type="caution">
    <text evidence="5">The sequence shown here is derived from an EMBL/GenBank/DDBJ whole genome shotgun (WGS) entry which is preliminary data.</text>
</comment>
<dbReference type="InterPro" id="IPR011990">
    <property type="entry name" value="TPR-like_helical_dom_sf"/>
</dbReference>
<dbReference type="PANTHER" id="PTHR19848:SF8">
    <property type="entry name" value="F-BOX AND WD REPEAT DOMAIN CONTAINING 7"/>
    <property type="match status" value="1"/>
</dbReference>
<dbReference type="InterPro" id="IPR015943">
    <property type="entry name" value="WD40/YVTN_repeat-like_dom_sf"/>
</dbReference>
<feature type="repeat" description="WD" evidence="3">
    <location>
        <begin position="466"/>
        <end position="498"/>
    </location>
</feature>
<dbReference type="InterPro" id="IPR036322">
    <property type="entry name" value="WD40_repeat_dom_sf"/>
</dbReference>
<dbReference type="PANTHER" id="PTHR19848">
    <property type="entry name" value="WD40 REPEAT PROTEIN"/>
    <property type="match status" value="1"/>
</dbReference>
<dbReference type="PROSITE" id="PS00678">
    <property type="entry name" value="WD_REPEATS_1"/>
    <property type="match status" value="3"/>
</dbReference>
<dbReference type="CDD" id="cd14014">
    <property type="entry name" value="STKc_PknB_like"/>
    <property type="match status" value="1"/>
</dbReference>
<feature type="repeat" description="WD" evidence="3">
    <location>
        <begin position="970"/>
        <end position="993"/>
    </location>
</feature>
<dbReference type="Gene3D" id="3.30.200.20">
    <property type="entry name" value="Phosphorylase Kinase, domain 1"/>
    <property type="match status" value="1"/>
</dbReference>
<keyword evidence="1 3" id="KW-0853">WD repeat</keyword>